<dbReference type="Pfam" id="PF01925">
    <property type="entry name" value="TauE"/>
    <property type="match status" value="1"/>
</dbReference>
<name>A0A4Z0BFN0_9BURK</name>
<keyword evidence="5" id="KW-1003">Cell membrane</keyword>
<feature type="transmembrane region" description="Helical" evidence="5">
    <location>
        <begin position="78"/>
        <end position="99"/>
    </location>
</feature>
<proteinExistence type="inferred from homology"/>
<evidence type="ECO:0000313" key="7">
    <source>
        <dbReference type="Proteomes" id="UP000297564"/>
    </source>
</evidence>
<comment type="subcellular location">
    <subcellularLocation>
        <location evidence="5">Cell membrane</location>
        <topology evidence="5">Multi-pass membrane protein</topology>
    </subcellularLocation>
    <subcellularLocation>
        <location evidence="1">Membrane</location>
        <topology evidence="1">Multi-pass membrane protein</topology>
    </subcellularLocation>
</comment>
<gene>
    <name evidence="6" type="ORF">EZ242_16430</name>
</gene>
<evidence type="ECO:0000256" key="5">
    <source>
        <dbReference type="RuleBase" id="RU363041"/>
    </source>
</evidence>
<feature type="transmembrane region" description="Helical" evidence="5">
    <location>
        <begin position="206"/>
        <end position="224"/>
    </location>
</feature>
<evidence type="ECO:0000256" key="2">
    <source>
        <dbReference type="ARBA" id="ARBA00022692"/>
    </source>
</evidence>
<evidence type="ECO:0000256" key="1">
    <source>
        <dbReference type="ARBA" id="ARBA00004141"/>
    </source>
</evidence>
<comment type="caution">
    <text evidence="6">The sequence shown here is derived from an EMBL/GenBank/DDBJ whole genome shotgun (WGS) entry which is preliminary data.</text>
</comment>
<feature type="transmembrane region" description="Helical" evidence="5">
    <location>
        <begin position="143"/>
        <end position="167"/>
    </location>
</feature>
<keyword evidence="7" id="KW-1185">Reference proteome</keyword>
<organism evidence="6 7">
    <name type="scientific">Ramlibacter rhizophilus</name>
    <dbReference type="NCBI Taxonomy" id="1781167"/>
    <lineage>
        <taxon>Bacteria</taxon>
        <taxon>Pseudomonadati</taxon>
        <taxon>Pseudomonadota</taxon>
        <taxon>Betaproteobacteria</taxon>
        <taxon>Burkholderiales</taxon>
        <taxon>Comamonadaceae</taxon>
        <taxon>Ramlibacter</taxon>
    </lineage>
</organism>
<dbReference type="AlphaFoldDB" id="A0A4Z0BFN0"/>
<accession>A0A4Z0BFN0</accession>
<keyword evidence="4 5" id="KW-0472">Membrane</keyword>
<protein>
    <recommendedName>
        <fullName evidence="5">Probable membrane transporter protein</fullName>
    </recommendedName>
</protein>
<feature type="transmembrane region" description="Helical" evidence="5">
    <location>
        <begin position="43"/>
        <end position="66"/>
    </location>
</feature>
<keyword evidence="3 5" id="KW-1133">Transmembrane helix</keyword>
<comment type="similarity">
    <text evidence="5">Belongs to the 4-toluene sulfonate uptake permease (TSUP) (TC 2.A.102) family.</text>
</comment>
<dbReference type="PANTHER" id="PTHR43701:SF2">
    <property type="entry name" value="MEMBRANE TRANSPORTER PROTEIN YJNA-RELATED"/>
    <property type="match status" value="1"/>
</dbReference>
<dbReference type="InterPro" id="IPR051598">
    <property type="entry name" value="TSUP/Inactive_protease-like"/>
</dbReference>
<sequence length="254" mass="24719">MGLDGGVLASAGAVLLAGWLIGATGIGGVLVVPALVSLQGMPAAQAIAASALAFAFPGIAALVAMRRGAGTEAAAGPALPWLPLLVGSALGALAGAWLVHRLQAEWLLIALAALAIGSGVRGLRAGVPAERDAPGVGTGLGAALGLGVGLGSGLTGTGGPVLLVPALMLLRQPLMATVVGAQAIQLPVALAATLGHAQAAPVDLRLALLLGLLLLAGSLAGQWAGRRMATRQLHTAVSLLLLATGLWLGARALL</sequence>
<feature type="transmembrane region" description="Helical" evidence="5">
    <location>
        <begin position="106"/>
        <end position="123"/>
    </location>
</feature>
<dbReference type="PANTHER" id="PTHR43701">
    <property type="entry name" value="MEMBRANE TRANSPORTER PROTEIN MJ0441-RELATED"/>
    <property type="match status" value="1"/>
</dbReference>
<keyword evidence="2 5" id="KW-0812">Transmembrane</keyword>
<dbReference type="EMBL" id="SMLL01000006">
    <property type="protein sequence ID" value="TFY98155.1"/>
    <property type="molecule type" value="Genomic_DNA"/>
</dbReference>
<evidence type="ECO:0000313" key="6">
    <source>
        <dbReference type="EMBL" id="TFY98155.1"/>
    </source>
</evidence>
<feature type="transmembrane region" description="Helical" evidence="5">
    <location>
        <begin position="12"/>
        <end position="36"/>
    </location>
</feature>
<feature type="transmembrane region" description="Helical" evidence="5">
    <location>
        <begin position="236"/>
        <end position="253"/>
    </location>
</feature>
<evidence type="ECO:0000256" key="3">
    <source>
        <dbReference type="ARBA" id="ARBA00022989"/>
    </source>
</evidence>
<reference evidence="6 7" key="1">
    <citation type="submission" date="2019-03" db="EMBL/GenBank/DDBJ databases">
        <title>Ramlibacter rhizophilus CCTCC AB2015357, whole genome shotgun sequence.</title>
        <authorList>
            <person name="Zhang X."/>
            <person name="Feng G."/>
            <person name="Zhu H."/>
        </authorList>
    </citation>
    <scope>NUCLEOTIDE SEQUENCE [LARGE SCALE GENOMIC DNA]</scope>
    <source>
        <strain evidence="6 7">CCTCC AB2015357</strain>
    </source>
</reference>
<feature type="transmembrane region" description="Helical" evidence="5">
    <location>
        <begin position="174"/>
        <end position="194"/>
    </location>
</feature>
<evidence type="ECO:0000256" key="4">
    <source>
        <dbReference type="ARBA" id="ARBA00023136"/>
    </source>
</evidence>
<dbReference type="InterPro" id="IPR002781">
    <property type="entry name" value="TM_pro_TauE-like"/>
</dbReference>
<dbReference type="GO" id="GO:0005886">
    <property type="term" value="C:plasma membrane"/>
    <property type="evidence" value="ECO:0007669"/>
    <property type="project" value="UniProtKB-SubCell"/>
</dbReference>
<dbReference type="Proteomes" id="UP000297564">
    <property type="component" value="Unassembled WGS sequence"/>
</dbReference>